<dbReference type="PROSITE" id="PS50181">
    <property type="entry name" value="FBOX"/>
    <property type="match status" value="1"/>
</dbReference>
<evidence type="ECO:0000259" key="1">
    <source>
        <dbReference type="PROSITE" id="PS50181"/>
    </source>
</evidence>
<dbReference type="OrthoDB" id="2269034at2759"/>
<dbReference type="Proteomes" id="UP000077266">
    <property type="component" value="Unassembled WGS sequence"/>
</dbReference>
<keyword evidence="3" id="KW-1185">Reference proteome</keyword>
<feature type="domain" description="F-box" evidence="1">
    <location>
        <begin position="47"/>
        <end position="94"/>
    </location>
</feature>
<name>A0A165J2F1_EXIGL</name>
<dbReference type="InParanoid" id="A0A165J2F1"/>
<dbReference type="InterPro" id="IPR036047">
    <property type="entry name" value="F-box-like_dom_sf"/>
</dbReference>
<reference evidence="2 3" key="1">
    <citation type="journal article" date="2016" name="Mol. Biol. Evol.">
        <title>Comparative Genomics of Early-Diverging Mushroom-Forming Fungi Provides Insights into the Origins of Lignocellulose Decay Capabilities.</title>
        <authorList>
            <person name="Nagy L.G."/>
            <person name="Riley R."/>
            <person name="Tritt A."/>
            <person name="Adam C."/>
            <person name="Daum C."/>
            <person name="Floudas D."/>
            <person name="Sun H."/>
            <person name="Yadav J.S."/>
            <person name="Pangilinan J."/>
            <person name="Larsson K.H."/>
            <person name="Matsuura K."/>
            <person name="Barry K."/>
            <person name="Labutti K."/>
            <person name="Kuo R."/>
            <person name="Ohm R.A."/>
            <person name="Bhattacharya S.S."/>
            <person name="Shirouzu T."/>
            <person name="Yoshinaga Y."/>
            <person name="Martin F.M."/>
            <person name="Grigoriev I.V."/>
            <person name="Hibbett D.S."/>
        </authorList>
    </citation>
    <scope>NUCLEOTIDE SEQUENCE [LARGE SCALE GENOMIC DNA]</scope>
    <source>
        <strain evidence="2 3">HHB12029</strain>
    </source>
</reference>
<dbReference type="SMART" id="SM00256">
    <property type="entry name" value="FBOX"/>
    <property type="match status" value="1"/>
</dbReference>
<dbReference type="SUPFAM" id="SSF81383">
    <property type="entry name" value="F-box domain"/>
    <property type="match status" value="1"/>
</dbReference>
<dbReference type="EMBL" id="KV425976">
    <property type="protein sequence ID" value="KZV94231.1"/>
    <property type="molecule type" value="Genomic_DNA"/>
</dbReference>
<evidence type="ECO:0000313" key="3">
    <source>
        <dbReference type="Proteomes" id="UP000077266"/>
    </source>
</evidence>
<accession>A0A165J2F1</accession>
<sequence length="546" mass="60825">MESGAPNLQGASQTSTVVSAIRGLWSAALSVRSAFTGRRPILDGGVIPVAYSVPAELYSMIFMHLDLYDRLTVTRVCSYWRQVALQTPLLWDTIDSGHVRSSSATFAHLFTWSRDFPLRVSLYTSDFTNPFIRTQGLGAKLALQAAQVLSQNMNRLASLIIDCTPDLCGRILTRCNVNALVVLDLALPAFAFLPDDFLVGSAPVLRYLSLTNAFLPRHLQPFYFHKWCWSIKRFCMDYSMVDEEHKDTIEDAIGALEHPREFLLVEFTFLRAPGWLLEILVPLTFNSRVRHVMSSDPDPLSLTDQLFDDYFPHPKATTEFSSLYFVEGRGHVSRDIALAVGPIVNILTIPREAPFVEEDFELETMDVMLAASDVLSNVMHLTLYDTDFLGEIVADLPALKSLCILRASVVPGDSMLSYSYQHPWSCPSLTTACFADPMPSFPGYGIFDLPPTTIHSARLAVFLRDILGVGPSRLLESLELKNVRLVEDTDSIVPVSETHPRETSPLAELVRSITTSDDRSFDGRPSWLDATISLRQIDPDGSGQPQ</sequence>
<gene>
    <name evidence="2" type="ORF">EXIGLDRAFT_748718</name>
</gene>
<dbReference type="Gene3D" id="1.20.1280.50">
    <property type="match status" value="1"/>
</dbReference>
<proteinExistence type="predicted"/>
<dbReference type="Pfam" id="PF12937">
    <property type="entry name" value="F-box-like"/>
    <property type="match status" value="1"/>
</dbReference>
<protein>
    <recommendedName>
        <fullName evidence="1">F-box domain-containing protein</fullName>
    </recommendedName>
</protein>
<dbReference type="AlphaFoldDB" id="A0A165J2F1"/>
<organism evidence="2 3">
    <name type="scientific">Exidia glandulosa HHB12029</name>
    <dbReference type="NCBI Taxonomy" id="1314781"/>
    <lineage>
        <taxon>Eukaryota</taxon>
        <taxon>Fungi</taxon>
        <taxon>Dikarya</taxon>
        <taxon>Basidiomycota</taxon>
        <taxon>Agaricomycotina</taxon>
        <taxon>Agaricomycetes</taxon>
        <taxon>Auriculariales</taxon>
        <taxon>Exidiaceae</taxon>
        <taxon>Exidia</taxon>
    </lineage>
</organism>
<dbReference type="InterPro" id="IPR001810">
    <property type="entry name" value="F-box_dom"/>
</dbReference>
<evidence type="ECO:0000313" key="2">
    <source>
        <dbReference type="EMBL" id="KZV94231.1"/>
    </source>
</evidence>